<dbReference type="AlphaFoldDB" id="A0A0R3KJS1"/>
<dbReference type="EMBL" id="LLXZ01000231">
    <property type="protein sequence ID" value="KRQ92914.1"/>
    <property type="molecule type" value="Genomic_DNA"/>
</dbReference>
<reference evidence="2 3" key="1">
    <citation type="submission" date="2014-03" db="EMBL/GenBank/DDBJ databases">
        <title>Bradyrhizobium valentinum sp. nov., isolated from effective nodules of Lupinus mariae-josephae, a lupine endemic of basic-lime soils in Eastern Spain.</title>
        <authorList>
            <person name="Duran D."/>
            <person name="Rey L."/>
            <person name="Navarro A."/>
            <person name="Busquets A."/>
            <person name="Imperial J."/>
            <person name="Ruiz-Argueso T."/>
        </authorList>
    </citation>
    <scope>NUCLEOTIDE SEQUENCE [LARGE SCALE GENOMIC DNA]</scope>
    <source>
        <strain evidence="2 3">PAC68</strain>
    </source>
</reference>
<feature type="compositionally biased region" description="Basic and acidic residues" evidence="1">
    <location>
        <begin position="1"/>
        <end position="18"/>
    </location>
</feature>
<evidence type="ECO:0000313" key="3">
    <source>
        <dbReference type="Proteomes" id="UP000050863"/>
    </source>
</evidence>
<dbReference type="STRING" id="280332.CQ12_30320"/>
<protein>
    <submittedName>
        <fullName evidence="2">Uncharacterized protein</fullName>
    </submittedName>
</protein>
<sequence>MVSFESDAKKRQLVEKADPPGTMGEVGTRPDRKLRTYHFMLPSESTVVGIMAVAPSHGSFGALMIIRINCGC</sequence>
<dbReference type="Proteomes" id="UP000050863">
    <property type="component" value="Unassembled WGS sequence"/>
</dbReference>
<feature type="region of interest" description="Disordered" evidence="1">
    <location>
        <begin position="1"/>
        <end position="30"/>
    </location>
</feature>
<accession>A0A0R3KJS1</accession>
<comment type="caution">
    <text evidence="2">The sequence shown here is derived from an EMBL/GenBank/DDBJ whole genome shotgun (WGS) entry which is preliminary data.</text>
</comment>
<proteinExistence type="predicted"/>
<gene>
    <name evidence="2" type="ORF">CQ12_30320</name>
</gene>
<evidence type="ECO:0000256" key="1">
    <source>
        <dbReference type="SAM" id="MobiDB-lite"/>
    </source>
</evidence>
<organism evidence="2 3">
    <name type="scientific">Bradyrhizobium jicamae</name>
    <dbReference type="NCBI Taxonomy" id="280332"/>
    <lineage>
        <taxon>Bacteria</taxon>
        <taxon>Pseudomonadati</taxon>
        <taxon>Pseudomonadota</taxon>
        <taxon>Alphaproteobacteria</taxon>
        <taxon>Hyphomicrobiales</taxon>
        <taxon>Nitrobacteraceae</taxon>
        <taxon>Bradyrhizobium</taxon>
    </lineage>
</organism>
<name>A0A0R3KJS1_9BRAD</name>
<keyword evidence="3" id="KW-1185">Reference proteome</keyword>
<evidence type="ECO:0000313" key="2">
    <source>
        <dbReference type="EMBL" id="KRQ92914.1"/>
    </source>
</evidence>